<evidence type="ECO:0000259" key="10">
    <source>
        <dbReference type="PROSITE" id="PS51194"/>
    </source>
</evidence>
<evidence type="ECO:0000256" key="4">
    <source>
        <dbReference type="ARBA" id="ARBA00022840"/>
    </source>
</evidence>
<dbReference type="InterPro" id="IPR011545">
    <property type="entry name" value="DEAD/DEAH_box_helicase_dom"/>
</dbReference>
<protein>
    <submittedName>
        <fullName evidence="12">ATP-dependent RNA helicase</fullName>
    </submittedName>
</protein>
<dbReference type="GO" id="GO:0016787">
    <property type="term" value="F:hydrolase activity"/>
    <property type="evidence" value="ECO:0007669"/>
    <property type="project" value="UniProtKB-KW"/>
</dbReference>
<dbReference type="Proteomes" id="UP000231564">
    <property type="component" value="Chromosome MARIT"/>
</dbReference>
<dbReference type="GO" id="GO:0005524">
    <property type="term" value="F:ATP binding"/>
    <property type="evidence" value="ECO:0007669"/>
    <property type="project" value="UniProtKB-KW"/>
</dbReference>
<dbReference type="Pfam" id="PF00271">
    <property type="entry name" value="Helicase_C"/>
    <property type="match status" value="1"/>
</dbReference>
<dbReference type="InterPro" id="IPR001650">
    <property type="entry name" value="Helicase_C-like"/>
</dbReference>
<evidence type="ECO:0000256" key="7">
    <source>
        <dbReference type="RuleBase" id="RU000492"/>
    </source>
</evidence>
<dbReference type="InterPro" id="IPR050079">
    <property type="entry name" value="DEAD_box_RNA_helicase"/>
</dbReference>
<feature type="domain" description="Helicase ATP-binding" evidence="9">
    <location>
        <begin position="65"/>
        <end position="236"/>
    </location>
</feature>
<dbReference type="STRING" id="1349785.GCA_000509405_00724"/>
<dbReference type="CDD" id="cd12252">
    <property type="entry name" value="RRM_DbpA"/>
    <property type="match status" value="1"/>
</dbReference>
<dbReference type="InterPro" id="IPR012677">
    <property type="entry name" value="Nucleotide-bd_a/b_plait_sf"/>
</dbReference>
<dbReference type="PROSITE" id="PS00039">
    <property type="entry name" value="DEAD_ATP_HELICASE"/>
    <property type="match status" value="1"/>
</dbReference>
<keyword evidence="3 7" id="KW-0347">Helicase</keyword>
<reference evidence="12 13" key="1">
    <citation type="submission" date="2016-11" db="EMBL/GenBank/DDBJ databases">
        <authorList>
            <person name="Jaros S."/>
            <person name="Januszkiewicz K."/>
            <person name="Wedrychowicz H."/>
        </authorList>
    </citation>
    <scope>NUCLEOTIDE SEQUENCE [LARGE SCALE GENOMIC DNA]</scope>
    <source>
        <strain evidence="12">NCIMB 2154T</strain>
    </source>
</reference>
<dbReference type="PROSITE" id="PS51195">
    <property type="entry name" value="Q_MOTIF"/>
    <property type="match status" value="1"/>
</dbReference>
<dbReference type="SMART" id="SM00490">
    <property type="entry name" value="HELICc"/>
    <property type="match status" value="1"/>
</dbReference>
<evidence type="ECO:0000256" key="2">
    <source>
        <dbReference type="ARBA" id="ARBA00022801"/>
    </source>
</evidence>
<dbReference type="PANTHER" id="PTHR47959:SF13">
    <property type="entry name" value="ATP-DEPENDENT RNA HELICASE RHLE"/>
    <property type="match status" value="1"/>
</dbReference>
<dbReference type="AlphaFoldDB" id="A0A2H1E957"/>
<dbReference type="InterPro" id="IPR044742">
    <property type="entry name" value="DEAD/DEAH_RhlB"/>
</dbReference>
<dbReference type="InterPro" id="IPR014001">
    <property type="entry name" value="Helicase_ATP-bd"/>
</dbReference>
<evidence type="ECO:0000256" key="3">
    <source>
        <dbReference type="ARBA" id="ARBA00022806"/>
    </source>
</evidence>
<dbReference type="PROSITE" id="PS51192">
    <property type="entry name" value="HELICASE_ATP_BIND_1"/>
    <property type="match status" value="1"/>
</dbReference>
<evidence type="ECO:0000313" key="12">
    <source>
        <dbReference type="EMBL" id="SFZ81951.1"/>
    </source>
</evidence>
<accession>A0A2H1E957</accession>
<feature type="compositionally biased region" description="Basic residues" evidence="8">
    <location>
        <begin position="571"/>
        <end position="582"/>
    </location>
</feature>
<dbReference type="InterPro" id="IPR014014">
    <property type="entry name" value="RNA_helicase_DEAD_Q_motif"/>
</dbReference>
<dbReference type="SMART" id="SM00487">
    <property type="entry name" value="DEXDc"/>
    <property type="match status" value="1"/>
</dbReference>
<dbReference type="GO" id="GO:0005829">
    <property type="term" value="C:cytosol"/>
    <property type="evidence" value="ECO:0007669"/>
    <property type="project" value="TreeGrafter"/>
</dbReference>
<evidence type="ECO:0000256" key="1">
    <source>
        <dbReference type="ARBA" id="ARBA00022741"/>
    </source>
</evidence>
<evidence type="ECO:0000259" key="9">
    <source>
        <dbReference type="PROSITE" id="PS51192"/>
    </source>
</evidence>
<feature type="short sequence motif" description="Q motif" evidence="6">
    <location>
        <begin position="33"/>
        <end position="61"/>
    </location>
</feature>
<dbReference type="PROSITE" id="PS51194">
    <property type="entry name" value="HELICASE_CTER"/>
    <property type="match status" value="1"/>
</dbReference>
<comment type="similarity">
    <text evidence="5 7">Belongs to the DEAD box helicase family.</text>
</comment>
<evidence type="ECO:0000259" key="11">
    <source>
        <dbReference type="PROSITE" id="PS51195"/>
    </source>
</evidence>
<dbReference type="CDD" id="cd00268">
    <property type="entry name" value="DEADc"/>
    <property type="match status" value="1"/>
</dbReference>
<dbReference type="Pfam" id="PF00270">
    <property type="entry name" value="DEAD"/>
    <property type="match status" value="1"/>
</dbReference>
<dbReference type="PANTHER" id="PTHR47959">
    <property type="entry name" value="ATP-DEPENDENT RNA HELICASE RHLE-RELATED"/>
    <property type="match status" value="1"/>
</dbReference>
<dbReference type="KEGG" id="tmar:MARIT_1356"/>
<feature type="compositionally biased region" description="Basic and acidic residues" evidence="8">
    <location>
        <begin position="602"/>
        <end position="617"/>
    </location>
</feature>
<evidence type="ECO:0000256" key="5">
    <source>
        <dbReference type="ARBA" id="ARBA00038437"/>
    </source>
</evidence>
<keyword evidence="13" id="KW-1185">Reference proteome</keyword>
<dbReference type="Pfam" id="PF03880">
    <property type="entry name" value="DbpA"/>
    <property type="match status" value="1"/>
</dbReference>
<keyword evidence="2 7" id="KW-0378">Hydrolase</keyword>
<name>A0A2H1E957_9FLAO</name>
<dbReference type="EMBL" id="LT634361">
    <property type="protein sequence ID" value="SFZ81951.1"/>
    <property type="molecule type" value="Genomic_DNA"/>
</dbReference>
<feature type="domain" description="DEAD-box RNA helicase Q" evidence="11">
    <location>
        <begin position="33"/>
        <end position="61"/>
    </location>
</feature>
<evidence type="ECO:0000256" key="6">
    <source>
        <dbReference type="PROSITE-ProRule" id="PRU00552"/>
    </source>
</evidence>
<gene>
    <name evidence="12" type="ORF">MARIT_1356</name>
</gene>
<dbReference type="CDD" id="cd18787">
    <property type="entry name" value="SF2_C_DEAD"/>
    <property type="match status" value="1"/>
</dbReference>
<feature type="domain" description="Helicase C-terminal" evidence="10">
    <location>
        <begin position="247"/>
        <end position="407"/>
    </location>
</feature>
<dbReference type="InterPro" id="IPR005580">
    <property type="entry name" value="DbpA/CsdA_RNA-bd_dom"/>
</dbReference>
<evidence type="ECO:0000256" key="8">
    <source>
        <dbReference type="SAM" id="MobiDB-lite"/>
    </source>
</evidence>
<dbReference type="SUPFAM" id="SSF52540">
    <property type="entry name" value="P-loop containing nucleoside triphosphate hydrolases"/>
    <property type="match status" value="1"/>
</dbReference>
<dbReference type="GO" id="GO:0003724">
    <property type="term" value="F:RNA helicase activity"/>
    <property type="evidence" value="ECO:0007669"/>
    <property type="project" value="InterPro"/>
</dbReference>
<dbReference type="InterPro" id="IPR000629">
    <property type="entry name" value="RNA-helicase_DEAD-box_CS"/>
</dbReference>
<feature type="compositionally biased region" description="Basic and acidic residues" evidence="8">
    <location>
        <begin position="585"/>
        <end position="595"/>
    </location>
</feature>
<keyword evidence="4 7" id="KW-0067">ATP-binding</keyword>
<dbReference type="InterPro" id="IPR027417">
    <property type="entry name" value="P-loop_NTPase"/>
</dbReference>
<keyword evidence="1 7" id="KW-0547">Nucleotide-binding</keyword>
<dbReference type="GO" id="GO:0003676">
    <property type="term" value="F:nucleic acid binding"/>
    <property type="evidence" value="ECO:0007669"/>
    <property type="project" value="InterPro"/>
</dbReference>
<dbReference type="Gene3D" id="3.40.50.300">
    <property type="entry name" value="P-loop containing nucleotide triphosphate hydrolases"/>
    <property type="match status" value="2"/>
</dbReference>
<sequence>MKHSVFINKVNVELRIRIYRWASVNSSKKHSMSTFLELGLKEPINKALTDLGYEKPTVIQEKAIPQIISSTDDLKAFAQTGTGKTAAFSLPLLELIDDSNKNTQAIILSPTRELAVQIGNNIKDFSKYLPNLKVVTVYGGSNIEEQIRGLKKGAQIVVGTPGRTVDLINRRALKLGNIQWLVLDEADEMLNMGFKDELDKVLEATPETKQTLLFSATFPREVEAIAKNYMTNPVEITSGEKNQGSDNVSHEYYLVTERTRYPALKRVADLNPNIYGIVFCRTRRETQEVADNLIKDGYSADALHGDLSQAQRDSVMNKFRKKRVQILVATDVAARGLDVNNLTHVINHKLPDQIENYNHRSGRTGRAGNKGISIALVTKKEQGRLRPIERIIKKKFIHTPVPSGKEICQNQLFHLIDKVQNAEVNTSQINDFLPNIYEKLEELSREELIQKFVSLEFNSFLSYYENAPDLNDLSSKSNSRGRSDNENMTRFFINIGRKDKLNPGKLIGLINDQNIGDKVEIGAIDILDTFSFFEIDKNYEEKTLEAFQLNSPDFDGRSVNIEITNKDRSGRGKRRRGKKPFGGKKGGDFGRRRSAEFSNKNDSGKKSRHSDRSDRASSSRKTGSFGRRRRER</sequence>
<feature type="region of interest" description="Disordered" evidence="8">
    <location>
        <begin position="563"/>
        <end position="632"/>
    </location>
</feature>
<organism evidence="12 13">
    <name type="scientific">Tenacibaculum maritimum NCIMB 2154</name>
    <dbReference type="NCBI Taxonomy" id="1349785"/>
    <lineage>
        <taxon>Bacteria</taxon>
        <taxon>Pseudomonadati</taxon>
        <taxon>Bacteroidota</taxon>
        <taxon>Flavobacteriia</taxon>
        <taxon>Flavobacteriales</taxon>
        <taxon>Flavobacteriaceae</taxon>
        <taxon>Tenacibaculum</taxon>
    </lineage>
</organism>
<proteinExistence type="inferred from homology"/>
<evidence type="ECO:0000313" key="13">
    <source>
        <dbReference type="Proteomes" id="UP000231564"/>
    </source>
</evidence>
<dbReference type="Gene3D" id="3.30.70.330">
    <property type="match status" value="1"/>
</dbReference>